<proteinExistence type="predicted"/>
<comment type="caution">
    <text evidence="1">The sequence shown here is derived from an EMBL/GenBank/DDBJ whole genome shotgun (WGS) entry which is preliminary data.</text>
</comment>
<dbReference type="Proteomes" id="UP000772434">
    <property type="component" value="Unassembled WGS sequence"/>
</dbReference>
<dbReference type="EMBL" id="JADNRY010000431">
    <property type="protein sequence ID" value="KAF9056790.1"/>
    <property type="molecule type" value="Genomic_DNA"/>
</dbReference>
<accession>A0A9P5TWU1</accession>
<organism evidence="1 2">
    <name type="scientific">Rhodocollybia butyracea</name>
    <dbReference type="NCBI Taxonomy" id="206335"/>
    <lineage>
        <taxon>Eukaryota</taxon>
        <taxon>Fungi</taxon>
        <taxon>Dikarya</taxon>
        <taxon>Basidiomycota</taxon>
        <taxon>Agaricomycotina</taxon>
        <taxon>Agaricomycetes</taxon>
        <taxon>Agaricomycetidae</taxon>
        <taxon>Agaricales</taxon>
        <taxon>Marasmiineae</taxon>
        <taxon>Omphalotaceae</taxon>
        <taxon>Rhodocollybia</taxon>
    </lineage>
</organism>
<dbReference type="AlphaFoldDB" id="A0A9P5TWU1"/>
<dbReference type="InterPro" id="IPR036397">
    <property type="entry name" value="RNaseH_sf"/>
</dbReference>
<protein>
    <recommendedName>
        <fullName evidence="3">3'-5' exonuclease domain-containing protein</fullName>
    </recommendedName>
</protein>
<keyword evidence="2" id="KW-1185">Reference proteome</keyword>
<dbReference type="Gene3D" id="3.30.420.10">
    <property type="entry name" value="Ribonuclease H-like superfamily/Ribonuclease H"/>
    <property type="match status" value="1"/>
</dbReference>
<dbReference type="InterPro" id="IPR012337">
    <property type="entry name" value="RNaseH-like_sf"/>
</dbReference>
<dbReference type="SUPFAM" id="SSF53098">
    <property type="entry name" value="Ribonuclease H-like"/>
    <property type="match status" value="1"/>
</dbReference>
<gene>
    <name evidence="1" type="ORF">BDP27DRAFT_1433538</name>
</gene>
<evidence type="ECO:0000313" key="2">
    <source>
        <dbReference type="Proteomes" id="UP000772434"/>
    </source>
</evidence>
<reference evidence="1" key="1">
    <citation type="submission" date="2020-11" db="EMBL/GenBank/DDBJ databases">
        <authorList>
            <consortium name="DOE Joint Genome Institute"/>
            <person name="Ahrendt S."/>
            <person name="Riley R."/>
            <person name="Andreopoulos W."/>
            <person name="Labutti K."/>
            <person name="Pangilinan J."/>
            <person name="Ruiz-Duenas F.J."/>
            <person name="Barrasa J.M."/>
            <person name="Sanchez-Garcia M."/>
            <person name="Camarero S."/>
            <person name="Miyauchi S."/>
            <person name="Serrano A."/>
            <person name="Linde D."/>
            <person name="Babiker R."/>
            <person name="Drula E."/>
            <person name="Ayuso-Fernandez I."/>
            <person name="Pacheco R."/>
            <person name="Padilla G."/>
            <person name="Ferreira P."/>
            <person name="Barriuso J."/>
            <person name="Kellner H."/>
            <person name="Castanera R."/>
            <person name="Alfaro M."/>
            <person name="Ramirez L."/>
            <person name="Pisabarro A.G."/>
            <person name="Kuo A."/>
            <person name="Tritt A."/>
            <person name="Lipzen A."/>
            <person name="He G."/>
            <person name="Yan M."/>
            <person name="Ng V."/>
            <person name="Cullen D."/>
            <person name="Martin F."/>
            <person name="Rosso M.-N."/>
            <person name="Henrissat B."/>
            <person name="Hibbett D."/>
            <person name="Martinez A.T."/>
            <person name="Grigoriev I.V."/>
        </authorList>
    </citation>
    <scope>NUCLEOTIDE SEQUENCE</scope>
    <source>
        <strain evidence="1">AH 40177</strain>
    </source>
</reference>
<evidence type="ECO:0000313" key="1">
    <source>
        <dbReference type="EMBL" id="KAF9056790.1"/>
    </source>
</evidence>
<dbReference type="OrthoDB" id="1920326at2759"/>
<name>A0A9P5TWU1_9AGAR</name>
<dbReference type="GO" id="GO:0003676">
    <property type="term" value="F:nucleic acid binding"/>
    <property type="evidence" value="ECO:0007669"/>
    <property type="project" value="InterPro"/>
</dbReference>
<sequence length="392" mass="43634">MVNADLRQLETLSGKGPFWGGLELGTFAKQQFLISDARISLSDLTAALLQKCLPKNQTECISTNWVDNELSKGQFDYAARDAYASLMLFHMIDSIPIPKPVTSITPSETPVIILTDDKKKVAACGVLSPPRTAISMVLMFHHGAIMKLHATGTTKPTLHDFGEVPFDMSIIIHSSALIIHPFSGTDISNSKSDEDTLGALIDSSFPQSEFMSADIESADKDEASAQISRDSLGSRDGLNPSVQVIQSRVVKDPFHVFHMIYISRTHALRILFAQALRDAMFIPHPEDKRRVLDWLKVKGLTWEFMLQYKSHWVWRHVRCTIPPAEHLYPAIHDVFSKYGPLKDAKTGLPLFSSSTWKTVKNILELARNGYLSDPPDISLHYCVGLDYQAGGL</sequence>
<evidence type="ECO:0008006" key="3">
    <source>
        <dbReference type="Google" id="ProtNLM"/>
    </source>
</evidence>